<gene>
    <name evidence="2" type="ORF">P6F46_10755</name>
</gene>
<comment type="caution">
    <text evidence="2">The sequence shown here is derived from an EMBL/GenBank/DDBJ whole genome shotgun (WGS) entry which is preliminary data.</text>
</comment>
<feature type="transmembrane region" description="Helical" evidence="1">
    <location>
        <begin position="28"/>
        <end position="45"/>
    </location>
</feature>
<keyword evidence="3" id="KW-1185">Reference proteome</keyword>
<dbReference type="EMBL" id="JASWHZ010000001">
    <property type="protein sequence ID" value="MDL2417823.1"/>
    <property type="molecule type" value="Genomic_DNA"/>
</dbReference>
<keyword evidence="1" id="KW-1133">Transmembrane helix</keyword>
<keyword evidence="1" id="KW-0472">Membrane</keyword>
<accession>A0ABT7KUL2</accession>
<organism evidence="2 3">
    <name type="scientific">Bacillus shihchuchen</name>
    <dbReference type="NCBI Taxonomy" id="3036942"/>
    <lineage>
        <taxon>Bacteria</taxon>
        <taxon>Bacillati</taxon>
        <taxon>Bacillota</taxon>
        <taxon>Bacilli</taxon>
        <taxon>Bacillales</taxon>
        <taxon>Bacillaceae</taxon>
        <taxon>Bacillus</taxon>
        <taxon>Bacillus cereus group</taxon>
    </lineage>
</organism>
<reference evidence="2 3" key="1">
    <citation type="journal article" date="2023" name="Int. J. Mol. Sci.">
        <title>Pathogenicity and Genomic Characterization of a Novel Genospecies, Bacillus shihchuchen, of the Bacillus cereus Group Isolated from Chinese Softshell Turtle (Pelodiscus sinensis).</title>
        <authorList>
            <person name="Cheng L.W."/>
            <person name="Byadgi O.V."/>
            <person name="Tsai C.E."/>
            <person name="Wang P.C."/>
            <person name="Chen S.C."/>
        </authorList>
    </citation>
    <scope>NUCLEOTIDE SEQUENCE [LARGE SCALE GENOMIC DNA]</scope>
    <source>
        <strain evidence="2 3">QF108-045</strain>
    </source>
</reference>
<evidence type="ECO:0000313" key="2">
    <source>
        <dbReference type="EMBL" id="MDL2417823.1"/>
    </source>
</evidence>
<evidence type="ECO:0000313" key="3">
    <source>
        <dbReference type="Proteomes" id="UP001229716"/>
    </source>
</evidence>
<protein>
    <submittedName>
        <fullName evidence="2">Uncharacterized protein</fullName>
    </submittedName>
</protein>
<sequence length="68" mass="7414">MTKKGVQRDSSVTNKIWSLLTNSLKTEMIMLIVVIALLITALAACGNNRNPEEVATAYFEDGNSLLSN</sequence>
<proteinExistence type="predicted"/>
<dbReference type="Proteomes" id="UP001229716">
    <property type="component" value="Unassembled WGS sequence"/>
</dbReference>
<keyword evidence="1" id="KW-0812">Transmembrane</keyword>
<name>A0ABT7KUL2_9BACI</name>
<evidence type="ECO:0000256" key="1">
    <source>
        <dbReference type="SAM" id="Phobius"/>
    </source>
</evidence>